<keyword evidence="1" id="KW-0067">ATP-binding</keyword>
<dbReference type="SUPFAM" id="SSF56059">
    <property type="entry name" value="Glutathione synthetase ATP-binding domain-like"/>
    <property type="match status" value="1"/>
</dbReference>
<organism evidence="3 4">
    <name type="scientific">Agrococcus terreus</name>
    <dbReference type="NCBI Taxonomy" id="574649"/>
    <lineage>
        <taxon>Bacteria</taxon>
        <taxon>Bacillati</taxon>
        <taxon>Actinomycetota</taxon>
        <taxon>Actinomycetes</taxon>
        <taxon>Micrococcales</taxon>
        <taxon>Microbacteriaceae</taxon>
        <taxon>Agrococcus</taxon>
    </lineage>
</organism>
<dbReference type="Proteomes" id="UP000626982">
    <property type="component" value="Unassembled WGS sequence"/>
</dbReference>
<protein>
    <submittedName>
        <fullName evidence="3">Glutathione synthase</fullName>
    </submittedName>
</protein>
<keyword evidence="1" id="KW-0547">Nucleotide-binding</keyword>
<feature type="domain" description="ATP-grasp" evidence="2">
    <location>
        <begin position="102"/>
        <end position="315"/>
    </location>
</feature>
<dbReference type="PANTHER" id="PTHR21621:SF0">
    <property type="entry name" value="BETA-CITRYLGLUTAMATE SYNTHASE B-RELATED"/>
    <property type="match status" value="1"/>
</dbReference>
<comment type="caution">
    <text evidence="3">The sequence shown here is derived from an EMBL/GenBank/DDBJ whole genome shotgun (WGS) entry which is preliminary data.</text>
</comment>
<evidence type="ECO:0000259" key="2">
    <source>
        <dbReference type="PROSITE" id="PS50975"/>
    </source>
</evidence>
<gene>
    <name evidence="3" type="ORF">GCM10010968_05790</name>
</gene>
<dbReference type="EMBL" id="BMLM01000001">
    <property type="protein sequence ID" value="GGN79149.1"/>
    <property type="molecule type" value="Genomic_DNA"/>
</dbReference>
<evidence type="ECO:0000256" key="1">
    <source>
        <dbReference type="PROSITE-ProRule" id="PRU00409"/>
    </source>
</evidence>
<keyword evidence="4" id="KW-1185">Reference proteome</keyword>
<dbReference type="InterPro" id="IPR011761">
    <property type="entry name" value="ATP-grasp"/>
</dbReference>
<dbReference type="PROSITE" id="PS50975">
    <property type="entry name" value="ATP_GRASP"/>
    <property type="match status" value="1"/>
</dbReference>
<dbReference type="RefSeq" id="WP_229679463.1">
    <property type="nucleotide sequence ID" value="NZ_BAABBD010000001.1"/>
</dbReference>
<dbReference type="PANTHER" id="PTHR21621">
    <property type="entry name" value="RIBOSOMAL PROTEIN S6 MODIFICATION PROTEIN"/>
    <property type="match status" value="1"/>
</dbReference>
<evidence type="ECO:0000313" key="4">
    <source>
        <dbReference type="Proteomes" id="UP000626982"/>
    </source>
</evidence>
<name>A0ABQ2KGW9_9MICO</name>
<evidence type="ECO:0000313" key="3">
    <source>
        <dbReference type="EMBL" id="GGN79149.1"/>
    </source>
</evidence>
<dbReference type="Gene3D" id="3.30.470.20">
    <property type="entry name" value="ATP-grasp fold, B domain"/>
    <property type="match status" value="1"/>
</dbReference>
<accession>A0ABQ2KGW9</accession>
<reference evidence="4" key="1">
    <citation type="journal article" date="2019" name="Int. J. Syst. Evol. Microbiol.">
        <title>The Global Catalogue of Microorganisms (GCM) 10K type strain sequencing project: providing services to taxonomists for standard genome sequencing and annotation.</title>
        <authorList>
            <consortium name="The Broad Institute Genomics Platform"/>
            <consortium name="The Broad Institute Genome Sequencing Center for Infectious Disease"/>
            <person name="Wu L."/>
            <person name="Ma J."/>
        </authorList>
    </citation>
    <scope>NUCLEOTIDE SEQUENCE [LARGE SCALE GENOMIC DNA]</scope>
    <source>
        <strain evidence="4">CGMCC 1.6960</strain>
    </source>
</reference>
<sequence length="319" mass="34157">MTRPTVVVLHDNEEWLPPFRRAFEAEGVALEPWHLGERAIDLDGVAPDAVVWSRLSASAHTRGVPHAFDTATAILSWAEAQGRRVVNGSRVAALEVSKVRQHALLRAAGLDVPRTIAATSDAALAAAARQIGSPFITKHNRGGKGLGVRRFDTPEELDAALAAGELERPVDGIALVQELLVGRDASITRAEFVGGRFRYAVRVDTSQGFELCPADACRVPGADDAAEAEPASLFRLRPEVTAEHPLIRDLEALLAREGVEIAGVEFIETIDGRTVPYDINTNTNYSPDVEAELGERGAAEAVATFLAALARDQVALRAA</sequence>
<proteinExistence type="predicted"/>